<dbReference type="InterPro" id="IPR004323">
    <property type="entry name" value="Ion_tolerance_CutA"/>
</dbReference>
<dbReference type="GO" id="GO:0010038">
    <property type="term" value="P:response to metal ion"/>
    <property type="evidence" value="ECO:0007669"/>
    <property type="project" value="InterPro"/>
</dbReference>
<dbReference type="GO" id="GO:0005507">
    <property type="term" value="F:copper ion binding"/>
    <property type="evidence" value="ECO:0007669"/>
    <property type="project" value="TreeGrafter"/>
</dbReference>
<dbReference type="Pfam" id="PF03091">
    <property type="entry name" value="CutA1"/>
    <property type="match status" value="1"/>
</dbReference>
<dbReference type="HOGENOM" id="CLU_098807_3_1_6"/>
<dbReference type="PANTHER" id="PTHR23419:SF8">
    <property type="entry name" value="FI09726P"/>
    <property type="match status" value="1"/>
</dbReference>
<protein>
    <submittedName>
        <fullName evidence="2">Uncharacterized protein involved in tolerance to divalent cations</fullName>
    </submittedName>
</protein>
<dbReference type="Gene3D" id="3.30.70.120">
    <property type="match status" value="1"/>
</dbReference>
<dbReference type="PANTHER" id="PTHR23419">
    <property type="entry name" value="DIVALENT CATION TOLERANCE CUTA-RELATED"/>
    <property type="match status" value="1"/>
</dbReference>
<dbReference type="OrthoDB" id="37622at2"/>
<dbReference type="STRING" id="395493.BegalDRAFT_2582"/>
<dbReference type="EMBL" id="JH600070">
    <property type="protein sequence ID" value="EIJ43424.1"/>
    <property type="molecule type" value="Genomic_DNA"/>
</dbReference>
<dbReference type="InterPro" id="IPR011322">
    <property type="entry name" value="N-reg_PII-like_a/b"/>
</dbReference>
<sequence>METREHVILLSTCPTMEVAQSIATTLVEERLVACVNIFPALQSVYLWDGTVQQETEVLLMMKTRRFLYAQVEQVLQALHPYEVPELIMLPIVAGLPSYLQWINEVTLAHSFVDGGLSKPE</sequence>
<dbReference type="AlphaFoldDB" id="I3CII1"/>
<dbReference type="InterPro" id="IPR015867">
    <property type="entry name" value="N-reg_PII/ATP_PRibTrfase_C"/>
</dbReference>
<dbReference type="SUPFAM" id="SSF54913">
    <property type="entry name" value="GlnB-like"/>
    <property type="match status" value="1"/>
</dbReference>
<keyword evidence="3" id="KW-1185">Reference proteome</keyword>
<accession>I3CII1</accession>
<dbReference type="Proteomes" id="UP000005744">
    <property type="component" value="Unassembled WGS sequence"/>
</dbReference>
<comment type="similarity">
    <text evidence="1">Belongs to the CutA family.</text>
</comment>
<proteinExistence type="inferred from homology"/>
<evidence type="ECO:0000313" key="3">
    <source>
        <dbReference type="Proteomes" id="UP000005744"/>
    </source>
</evidence>
<organism evidence="2 3">
    <name type="scientific">Beggiatoa alba B18LD</name>
    <dbReference type="NCBI Taxonomy" id="395493"/>
    <lineage>
        <taxon>Bacteria</taxon>
        <taxon>Pseudomonadati</taxon>
        <taxon>Pseudomonadota</taxon>
        <taxon>Gammaproteobacteria</taxon>
        <taxon>Thiotrichales</taxon>
        <taxon>Thiotrichaceae</taxon>
        <taxon>Beggiatoa</taxon>
    </lineage>
</organism>
<evidence type="ECO:0000313" key="2">
    <source>
        <dbReference type="EMBL" id="EIJ43424.1"/>
    </source>
</evidence>
<dbReference type="eggNOG" id="COG1324">
    <property type="taxonomic scope" value="Bacteria"/>
</dbReference>
<gene>
    <name evidence="2" type="ORF">BegalDRAFT_2582</name>
</gene>
<dbReference type="RefSeq" id="WP_002690589.1">
    <property type="nucleotide sequence ID" value="NZ_JH600070.1"/>
</dbReference>
<reference evidence="2 3" key="1">
    <citation type="submission" date="2011-11" db="EMBL/GenBank/DDBJ databases">
        <title>Improved High-Quality Draft sequence of Beggiatoa alba B18lD.</title>
        <authorList>
            <consortium name="US DOE Joint Genome Institute"/>
            <person name="Lucas S."/>
            <person name="Han J."/>
            <person name="Lapidus A."/>
            <person name="Cheng J.-F."/>
            <person name="Goodwin L."/>
            <person name="Pitluck S."/>
            <person name="Peters L."/>
            <person name="Mikhailova N."/>
            <person name="Held B."/>
            <person name="Detter J.C."/>
            <person name="Han C."/>
            <person name="Tapia R."/>
            <person name="Land M."/>
            <person name="Hauser L."/>
            <person name="Kyrpides N."/>
            <person name="Ivanova N."/>
            <person name="Pagani I."/>
            <person name="Samuel K."/>
            <person name="Teske A."/>
            <person name="Mueller J."/>
            <person name="Woyke T."/>
        </authorList>
    </citation>
    <scope>NUCLEOTIDE SEQUENCE [LARGE SCALE GENOMIC DNA]</scope>
    <source>
        <strain evidence="2 3">B18LD</strain>
    </source>
</reference>
<evidence type="ECO:0000256" key="1">
    <source>
        <dbReference type="ARBA" id="ARBA00010169"/>
    </source>
</evidence>
<name>I3CII1_9GAMM</name>